<keyword evidence="2 8" id="KW-0813">Transport</keyword>
<dbReference type="PANTHER" id="PTHR33362:SF5">
    <property type="entry name" value="C4-DICARBOXYLATE TRAP TRANSPORTER LARGE PERMEASE PROTEIN DCTM"/>
    <property type="match status" value="1"/>
</dbReference>
<geneLocation type="plasmid" evidence="12">
    <name>pTi_Tun176</name>
</geneLocation>
<dbReference type="Pfam" id="PF06808">
    <property type="entry name" value="DctM"/>
    <property type="match status" value="1"/>
</dbReference>
<dbReference type="PANTHER" id="PTHR33362">
    <property type="entry name" value="SIALIC ACID TRAP TRANSPORTER PERMEASE PROTEIN SIAT-RELATED"/>
    <property type="match status" value="1"/>
</dbReference>
<proteinExistence type="predicted"/>
<dbReference type="Pfam" id="PF04290">
    <property type="entry name" value="DctQ"/>
    <property type="match status" value="1"/>
</dbReference>
<keyword evidence="12" id="KW-0614">Plasmid</keyword>
<protein>
    <submittedName>
        <fullName evidence="12">Uncharacterized protein</fullName>
    </submittedName>
</protein>
<feature type="transmembrane region" description="Helical" evidence="9">
    <location>
        <begin position="332"/>
        <end position="354"/>
    </location>
</feature>
<name>A0A2Z2Q6B6_9HYPH</name>
<feature type="transmembrane region" description="Helical" evidence="9">
    <location>
        <begin position="38"/>
        <end position="63"/>
    </location>
</feature>
<keyword evidence="3" id="KW-1003">Cell membrane</keyword>
<organism evidence="12">
    <name type="scientific">Agrobacterium deltaense</name>
    <dbReference type="NCBI Taxonomy" id="1183412"/>
    <lineage>
        <taxon>Bacteria</taxon>
        <taxon>Pseudomonadati</taxon>
        <taxon>Pseudomonadota</taxon>
        <taxon>Alphaproteobacteria</taxon>
        <taxon>Hyphomicrobiales</taxon>
        <taxon>Rhizobiaceae</taxon>
        <taxon>Rhizobium/Agrobacterium group</taxon>
        <taxon>Agrobacterium</taxon>
    </lineage>
</organism>
<dbReference type="NCBIfam" id="TIGR00786">
    <property type="entry name" value="dctM"/>
    <property type="match status" value="1"/>
</dbReference>
<evidence type="ECO:0000259" key="11">
    <source>
        <dbReference type="Pfam" id="PF06808"/>
    </source>
</evidence>
<evidence type="ECO:0000256" key="9">
    <source>
        <dbReference type="SAM" id="Phobius"/>
    </source>
</evidence>
<feature type="transmembrane region" description="Helical" evidence="9">
    <location>
        <begin position="196"/>
        <end position="217"/>
    </location>
</feature>
<feature type="transmembrane region" description="Helical" evidence="9">
    <location>
        <begin position="164"/>
        <end position="184"/>
    </location>
</feature>
<feature type="transmembrane region" description="Helical" evidence="9">
    <location>
        <begin position="550"/>
        <end position="580"/>
    </location>
</feature>
<comment type="function">
    <text evidence="8">Part of the tripartite ATP-independent periplasmic (TRAP) transport system.</text>
</comment>
<evidence type="ECO:0000256" key="7">
    <source>
        <dbReference type="ARBA" id="ARBA00023136"/>
    </source>
</evidence>
<feature type="transmembrane region" description="Helical" evidence="9">
    <location>
        <begin position="83"/>
        <end position="109"/>
    </location>
</feature>
<dbReference type="InterPro" id="IPR055348">
    <property type="entry name" value="DctQ"/>
</dbReference>
<feature type="transmembrane region" description="Helical" evidence="9">
    <location>
        <begin position="121"/>
        <end position="144"/>
    </location>
</feature>
<keyword evidence="5 9" id="KW-0812">Transmembrane</keyword>
<dbReference type="EMBL" id="KY000069">
    <property type="protein sequence ID" value="ASK48466.1"/>
    <property type="molecule type" value="Genomic_DNA"/>
</dbReference>
<feature type="transmembrane region" description="Helical" evidence="9">
    <location>
        <begin position="237"/>
        <end position="270"/>
    </location>
</feature>
<evidence type="ECO:0000256" key="4">
    <source>
        <dbReference type="ARBA" id="ARBA00022519"/>
    </source>
</evidence>
<dbReference type="GO" id="GO:0005886">
    <property type="term" value="C:plasma membrane"/>
    <property type="evidence" value="ECO:0007669"/>
    <property type="project" value="UniProtKB-SubCell"/>
</dbReference>
<comment type="subcellular location">
    <subcellularLocation>
        <location evidence="1 8">Cell inner membrane</location>
        <topology evidence="1 8">Multi-pass membrane protein</topology>
    </subcellularLocation>
</comment>
<evidence type="ECO:0000256" key="3">
    <source>
        <dbReference type="ARBA" id="ARBA00022475"/>
    </source>
</evidence>
<evidence type="ECO:0000313" key="12">
    <source>
        <dbReference type="EMBL" id="ASK48466.1"/>
    </source>
</evidence>
<feature type="domain" description="TRAP C4-dicarboxylate transport system permease DctM subunit" evidence="11">
    <location>
        <begin position="242"/>
        <end position="653"/>
    </location>
</feature>
<dbReference type="InterPro" id="IPR010656">
    <property type="entry name" value="DctM"/>
</dbReference>
<evidence type="ECO:0000256" key="6">
    <source>
        <dbReference type="ARBA" id="ARBA00022989"/>
    </source>
</evidence>
<dbReference type="GO" id="GO:0022857">
    <property type="term" value="F:transmembrane transporter activity"/>
    <property type="evidence" value="ECO:0007669"/>
    <property type="project" value="UniProtKB-UniRule"/>
</dbReference>
<dbReference type="RefSeq" id="WP_172690441.1">
    <property type="nucleotide sequence ID" value="NZ_KY000069.1"/>
</dbReference>
<evidence type="ECO:0000256" key="1">
    <source>
        <dbReference type="ARBA" id="ARBA00004429"/>
    </source>
</evidence>
<evidence type="ECO:0000256" key="5">
    <source>
        <dbReference type="ARBA" id="ARBA00022692"/>
    </source>
</evidence>
<dbReference type="AlphaFoldDB" id="A0A2Z2Q6B6"/>
<reference evidence="12" key="1">
    <citation type="submission" date="2016-10" db="EMBL/GenBank/DDBJ databases">
        <title>Agrobacterium Ti plasmids: Classification based on T-DNA and Vir regions organization.</title>
        <authorList>
            <person name="Nabi N."/>
            <person name="Vial L."/>
            <person name="Ben Hafsa A."/>
            <person name="Chapulliot D."/>
            <person name="Berard A."/>
            <person name="Chauveau A."/>
            <person name="Le Paslier M.-C."/>
            <person name="Harzallah Skhiri F."/>
            <person name="Brunel D."/>
            <person name="Nesme X."/>
            <person name="Chaouachi M."/>
        </authorList>
    </citation>
    <scope>NUCLEOTIDE SEQUENCE</scope>
    <source>
        <strain evidence="12">Tun176</strain>
        <plasmid evidence="12">pTi_Tun176</plasmid>
    </source>
</reference>
<feature type="transmembrane region" description="Helical" evidence="9">
    <location>
        <begin position="406"/>
        <end position="433"/>
    </location>
</feature>
<evidence type="ECO:0000256" key="2">
    <source>
        <dbReference type="ARBA" id="ARBA00022448"/>
    </source>
</evidence>
<accession>A0A2Z2Q6B6</accession>
<feature type="domain" description="Tripartite ATP-independent periplasmic transporters DctQ component" evidence="10">
    <location>
        <begin position="64"/>
        <end position="189"/>
    </location>
</feature>
<sequence>MEEPKIMEVGNMAATPSAPATEIADNTLVRTLERLNTILAAIAERVALLAVASVLLIGTFNIGDIILRNTVGFTFYGRNEINALLVAVAVSTCLPIGLAKGAVLSIDVLARVLNPTGRQQAIGLVGLVVSVFFGLLGYRIIGVAHNMALTNQTTVMTEWPKAPFFYIVGSAILIASVIQVLIALESLARSRSRWTLVSGSVTLLVLAGIAYVTLAFLDIVPGNIFMVLVSSNKIIFSAVAFALMWVAILLGVPLGVAMGLTGLAGAAAMIGLSPTMSVLGSETTGFVTQDALSVLPLFLLMGAFANVAGIGADLYRLCNALIGHIRGGLAHASILACAGFGTLTGSSVATQMAIGRMGLAEMRQRGYSVELASGSIAAGGTLGQLIPPSSALILYGVLTEQSIGRLFVGALLPGIAATLLFMGTVAIWVMIWPHHAAKGDKPTLRVVAEASKRSWSVLLLLGLVLSGIYFGFFTELEGGSVGAIGAFLIAAARGKINRATFWNTMGETTSSLAMMYLLMFGTIMLSFFFGIAGLPQSFVSFMNGFDLTPMQIILCLIACYLILGTAMDSFAMMVITIPIFVPMVEHLGYDPVWWAIMTLICMEAGQISPPFGLNMFVISSLAPDIPISRVFKGCWPFFASTIIKIILLLLIPGLATWLPSTM</sequence>
<evidence type="ECO:0000259" key="10">
    <source>
        <dbReference type="Pfam" id="PF04290"/>
    </source>
</evidence>
<keyword evidence="6 9" id="KW-1133">Transmembrane helix</keyword>
<feature type="transmembrane region" description="Helical" evidence="9">
    <location>
        <begin position="291"/>
        <end position="312"/>
    </location>
</feature>
<feature type="transmembrane region" description="Helical" evidence="9">
    <location>
        <begin position="516"/>
        <end position="538"/>
    </location>
</feature>
<feature type="transmembrane region" description="Helical" evidence="9">
    <location>
        <begin position="478"/>
        <end position="496"/>
    </location>
</feature>
<keyword evidence="7 9" id="KW-0472">Membrane</keyword>
<evidence type="ECO:0000256" key="8">
    <source>
        <dbReference type="RuleBase" id="RU369079"/>
    </source>
</evidence>
<keyword evidence="4 8" id="KW-0997">Cell inner membrane</keyword>
<feature type="transmembrane region" description="Helical" evidence="9">
    <location>
        <begin position="637"/>
        <end position="658"/>
    </location>
</feature>
<dbReference type="InterPro" id="IPR004681">
    <property type="entry name" value="TRAP_DctM"/>
</dbReference>